<dbReference type="Proteomes" id="UP000887013">
    <property type="component" value="Unassembled WGS sequence"/>
</dbReference>
<dbReference type="PANTHER" id="PTHR11008:SF9">
    <property type="entry name" value="PROTEIN TAKEOUT-LIKE PROTEIN"/>
    <property type="match status" value="1"/>
</dbReference>
<dbReference type="InterPro" id="IPR038606">
    <property type="entry name" value="To_sf"/>
</dbReference>
<evidence type="ECO:0008006" key="4">
    <source>
        <dbReference type="Google" id="ProtNLM"/>
    </source>
</evidence>
<feature type="chain" id="PRO_5036451228" description="Hemolymph juvenile hormone binding protein" evidence="1">
    <location>
        <begin position="19"/>
        <end position="258"/>
    </location>
</feature>
<feature type="signal peptide" evidence="1">
    <location>
        <begin position="1"/>
        <end position="18"/>
    </location>
</feature>
<keyword evidence="1" id="KW-0732">Signal</keyword>
<evidence type="ECO:0000256" key="1">
    <source>
        <dbReference type="SAM" id="SignalP"/>
    </source>
</evidence>
<dbReference type="Gene3D" id="3.15.10.30">
    <property type="entry name" value="Haemolymph juvenile hormone binding protein"/>
    <property type="match status" value="1"/>
</dbReference>
<reference evidence="2" key="1">
    <citation type="submission" date="2020-08" db="EMBL/GenBank/DDBJ databases">
        <title>Multicomponent nature underlies the extraordinary mechanical properties of spider dragline silk.</title>
        <authorList>
            <person name="Kono N."/>
            <person name="Nakamura H."/>
            <person name="Mori M."/>
            <person name="Yoshida Y."/>
            <person name="Ohtoshi R."/>
            <person name="Malay A.D."/>
            <person name="Moran D.A.P."/>
            <person name="Tomita M."/>
            <person name="Numata K."/>
            <person name="Arakawa K."/>
        </authorList>
    </citation>
    <scope>NUCLEOTIDE SEQUENCE</scope>
</reference>
<organism evidence="2 3">
    <name type="scientific">Nephila pilipes</name>
    <name type="common">Giant wood spider</name>
    <name type="synonym">Nephila maculata</name>
    <dbReference type="NCBI Taxonomy" id="299642"/>
    <lineage>
        <taxon>Eukaryota</taxon>
        <taxon>Metazoa</taxon>
        <taxon>Ecdysozoa</taxon>
        <taxon>Arthropoda</taxon>
        <taxon>Chelicerata</taxon>
        <taxon>Arachnida</taxon>
        <taxon>Araneae</taxon>
        <taxon>Araneomorphae</taxon>
        <taxon>Entelegynae</taxon>
        <taxon>Araneoidea</taxon>
        <taxon>Nephilidae</taxon>
        <taxon>Nephila</taxon>
    </lineage>
</organism>
<keyword evidence="3" id="KW-1185">Reference proteome</keyword>
<evidence type="ECO:0000313" key="3">
    <source>
        <dbReference type="Proteomes" id="UP000887013"/>
    </source>
</evidence>
<dbReference type="Pfam" id="PF06585">
    <property type="entry name" value="JHBP"/>
    <property type="match status" value="1"/>
</dbReference>
<proteinExistence type="predicted"/>
<dbReference type="InterPro" id="IPR010562">
    <property type="entry name" value="Haemolymph_juvenile_hormone-bd"/>
</dbReference>
<dbReference type="PANTHER" id="PTHR11008">
    <property type="entry name" value="PROTEIN TAKEOUT-LIKE PROTEIN"/>
    <property type="match status" value="1"/>
</dbReference>
<dbReference type="AlphaFoldDB" id="A0A8X6NK88"/>
<sequence>MKLALALALLLIACEVNALENLSEQGRRNVEPDPDLEKYLREAIENFREQMKVGIPAINMPVLDPLYLQNLQINVYENLATMDLHIKTLAVRSLSDFNITHLTPNLEEFYLGINLTLTEINVHGQYKVDGRLLKILPIYGQGYFDINATDVRISGVGKLGFTTDTMQMDLLKLDLFWKNLDVFMENFLGGGSFSNVLQRIIPNVGRDIFNVYKPLMLEKIETCLTKKINDKLNEPVLKDIIKSIIPKLSTQLSSLSKK</sequence>
<evidence type="ECO:0000313" key="2">
    <source>
        <dbReference type="EMBL" id="GFT17860.1"/>
    </source>
</evidence>
<protein>
    <recommendedName>
        <fullName evidence="4">Hemolymph juvenile hormone binding protein</fullName>
    </recommendedName>
</protein>
<name>A0A8X6NK88_NEPPI</name>
<dbReference type="SMART" id="SM00700">
    <property type="entry name" value="JHBP"/>
    <property type="match status" value="1"/>
</dbReference>
<accession>A0A8X6NK88</accession>
<dbReference type="EMBL" id="BMAW01010225">
    <property type="protein sequence ID" value="GFT17860.1"/>
    <property type="molecule type" value="Genomic_DNA"/>
</dbReference>
<gene>
    <name evidence="2" type="primary">AVEN_12704_2</name>
    <name evidence="2" type="ORF">NPIL_428191</name>
</gene>
<comment type="caution">
    <text evidence="2">The sequence shown here is derived from an EMBL/GenBank/DDBJ whole genome shotgun (WGS) entry which is preliminary data.</text>
</comment>